<organism evidence="1 2">
    <name type="scientific">Salinimonas profundi</name>
    <dbReference type="NCBI Taxonomy" id="2729140"/>
    <lineage>
        <taxon>Bacteria</taxon>
        <taxon>Pseudomonadati</taxon>
        <taxon>Pseudomonadota</taxon>
        <taxon>Gammaproteobacteria</taxon>
        <taxon>Alteromonadales</taxon>
        <taxon>Alteromonadaceae</taxon>
        <taxon>Alteromonas/Salinimonas group</taxon>
        <taxon>Salinimonas</taxon>
    </lineage>
</organism>
<proteinExistence type="predicted"/>
<evidence type="ECO:0000313" key="1">
    <source>
        <dbReference type="EMBL" id="MBD3586562.1"/>
    </source>
</evidence>
<gene>
    <name evidence="1" type="ORF">HHX48_12515</name>
</gene>
<dbReference type="Proteomes" id="UP000624419">
    <property type="component" value="Unassembled WGS sequence"/>
</dbReference>
<dbReference type="PROSITE" id="PS51257">
    <property type="entry name" value="PROKAR_LIPOPROTEIN"/>
    <property type="match status" value="1"/>
</dbReference>
<keyword evidence="2" id="KW-1185">Reference proteome</keyword>
<dbReference type="RefSeq" id="WP_191025606.1">
    <property type="nucleotide sequence ID" value="NZ_JABBXD010000007.1"/>
</dbReference>
<evidence type="ECO:0000313" key="2">
    <source>
        <dbReference type="Proteomes" id="UP000624419"/>
    </source>
</evidence>
<evidence type="ECO:0008006" key="3">
    <source>
        <dbReference type="Google" id="ProtNLM"/>
    </source>
</evidence>
<accession>A0ABR8LK41</accession>
<comment type="caution">
    <text evidence="1">The sequence shown here is derived from an EMBL/GenBank/DDBJ whole genome shotgun (WGS) entry which is preliminary data.</text>
</comment>
<sequence>MRTLLLIAISVVFTGCSQTPPYQLTYASQQIKSLQVLDAEAAINNDGITRELQGDYGKHAAENYRDSIYAGKEGREVKAQGDDN</sequence>
<reference evidence="1 2" key="1">
    <citation type="submission" date="2020-04" db="EMBL/GenBank/DDBJ databases">
        <title>Salinimonas sp. HHU 13199.</title>
        <authorList>
            <person name="Cui X."/>
            <person name="Zhang D."/>
        </authorList>
    </citation>
    <scope>NUCLEOTIDE SEQUENCE [LARGE SCALE GENOMIC DNA]</scope>
    <source>
        <strain evidence="1 2">HHU 13199</strain>
    </source>
</reference>
<protein>
    <recommendedName>
        <fullName evidence="3">Lipoprotein</fullName>
    </recommendedName>
</protein>
<dbReference type="EMBL" id="JABBXD010000007">
    <property type="protein sequence ID" value="MBD3586562.1"/>
    <property type="molecule type" value="Genomic_DNA"/>
</dbReference>
<name>A0ABR8LK41_9ALTE</name>